<reference evidence="2 3" key="1">
    <citation type="submission" date="2014-12" db="EMBL/GenBank/DDBJ databases">
        <title>Draft genome sequences of 29 type strains of Enterococci.</title>
        <authorList>
            <person name="Zhong Z."/>
            <person name="Sun Z."/>
            <person name="Liu W."/>
            <person name="Zhang W."/>
            <person name="Zhang H."/>
        </authorList>
    </citation>
    <scope>NUCLEOTIDE SEQUENCE [LARGE SCALE GENOMIC DNA]</scope>
    <source>
        <strain evidence="2 3">DSM 22802</strain>
    </source>
</reference>
<evidence type="ECO:0000256" key="1">
    <source>
        <dbReference type="RuleBase" id="RU000363"/>
    </source>
</evidence>
<evidence type="ECO:0000313" key="2">
    <source>
        <dbReference type="EMBL" id="OJG36300.1"/>
    </source>
</evidence>
<evidence type="ECO:0000313" key="3">
    <source>
        <dbReference type="Proteomes" id="UP000183700"/>
    </source>
</evidence>
<name>A0A1L8SW59_9ENTE</name>
<dbReference type="PRINTS" id="PR00080">
    <property type="entry name" value="SDRFAMILY"/>
</dbReference>
<keyword evidence="3" id="KW-1185">Reference proteome</keyword>
<dbReference type="OrthoDB" id="5786478at2"/>
<gene>
    <name evidence="2" type="ORF">RV00_GL001659</name>
</gene>
<proteinExistence type="inferred from homology"/>
<dbReference type="PANTHER" id="PTHR43975">
    <property type="entry name" value="ZGC:101858"/>
    <property type="match status" value="1"/>
</dbReference>
<dbReference type="PRINTS" id="PR00081">
    <property type="entry name" value="GDHRDH"/>
</dbReference>
<dbReference type="Proteomes" id="UP000183700">
    <property type="component" value="Unassembled WGS sequence"/>
</dbReference>
<dbReference type="PANTHER" id="PTHR43975:SF2">
    <property type="entry name" value="EG:BACR7A4.14 PROTEIN-RELATED"/>
    <property type="match status" value="1"/>
</dbReference>
<sequence length="231" mass="24944">MKTALITGANKGIGFALAKALGKKEWHIVIGARNEERAKAAVEKLQSEGIQQVDSILIDLSESATITQAINTVKTNFAKLDLLINNAGIPGGHGSSLEEGLDDLQATMQVNFFGTFQLTQGLLPVLEKNHGRIVNITIPTGPNPFWNPFAYKATKAAQNVMMQALAIDFDKEKKDLEIFSVHPGPTTTDLNGNMTAEGFHTADDVAGKIAELLLDGTSHQGEFLEIYSELK</sequence>
<dbReference type="RefSeq" id="WP_071861547.1">
    <property type="nucleotide sequence ID" value="NZ_JBHLVS010000031.1"/>
</dbReference>
<dbReference type="Gene3D" id="3.40.50.720">
    <property type="entry name" value="NAD(P)-binding Rossmann-like Domain"/>
    <property type="match status" value="1"/>
</dbReference>
<dbReference type="SUPFAM" id="SSF51735">
    <property type="entry name" value="NAD(P)-binding Rossmann-fold domains"/>
    <property type="match status" value="1"/>
</dbReference>
<dbReference type="InterPro" id="IPR036291">
    <property type="entry name" value="NAD(P)-bd_dom_sf"/>
</dbReference>
<comment type="caution">
    <text evidence="2">The sequence shown here is derived from an EMBL/GenBank/DDBJ whole genome shotgun (WGS) entry which is preliminary data.</text>
</comment>
<dbReference type="AlphaFoldDB" id="A0A1L8SW59"/>
<dbReference type="STRING" id="319970.RV00_GL001659"/>
<organism evidence="2 3">
    <name type="scientific">Enterococcus devriesei</name>
    <dbReference type="NCBI Taxonomy" id="319970"/>
    <lineage>
        <taxon>Bacteria</taxon>
        <taxon>Bacillati</taxon>
        <taxon>Bacillota</taxon>
        <taxon>Bacilli</taxon>
        <taxon>Lactobacillales</taxon>
        <taxon>Enterococcaceae</taxon>
        <taxon>Enterococcus</taxon>
    </lineage>
</organism>
<comment type="similarity">
    <text evidence="1">Belongs to the short-chain dehydrogenases/reductases (SDR) family.</text>
</comment>
<dbReference type="InterPro" id="IPR002347">
    <property type="entry name" value="SDR_fam"/>
</dbReference>
<protein>
    <submittedName>
        <fullName evidence="2">Carbonyl reductase</fullName>
    </submittedName>
</protein>
<dbReference type="EMBL" id="JXKM01000003">
    <property type="protein sequence ID" value="OJG36300.1"/>
    <property type="molecule type" value="Genomic_DNA"/>
</dbReference>
<accession>A0A1L8SW59</accession>
<dbReference type="Pfam" id="PF00106">
    <property type="entry name" value="adh_short"/>
    <property type="match status" value="1"/>
</dbReference>